<sequence>MVDEVEAEKCYDAVAIGLDLTARNLQTKL</sequence>
<dbReference type="AlphaFoldDB" id="A0A840NPC0"/>
<organism evidence="1 2">
    <name type="scientific">Bartonella callosciuri</name>
    <dbReference type="NCBI Taxonomy" id="686223"/>
    <lineage>
        <taxon>Bacteria</taxon>
        <taxon>Pseudomonadati</taxon>
        <taxon>Pseudomonadota</taxon>
        <taxon>Alphaproteobacteria</taxon>
        <taxon>Hyphomicrobiales</taxon>
        <taxon>Bartonellaceae</taxon>
        <taxon>Bartonella</taxon>
    </lineage>
</organism>
<evidence type="ECO:0000313" key="1">
    <source>
        <dbReference type="EMBL" id="MBB5073700.1"/>
    </source>
</evidence>
<dbReference type="Proteomes" id="UP000561417">
    <property type="component" value="Unassembled WGS sequence"/>
</dbReference>
<keyword evidence="2" id="KW-1185">Reference proteome</keyword>
<reference evidence="1 2" key="1">
    <citation type="submission" date="2020-08" db="EMBL/GenBank/DDBJ databases">
        <title>Genomic Encyclopedia of Type Strains, Phase IV (KMG-IV): sequencing the most valuable type-strain genomes for metagenomic binning, comparative biology and taxonomic classification.</title>
        <authorList>
            <person name="Goeker M."/>
        </authorList>
    </citation>
    <scope>NUCLEOTIDE SEQUENCE [LARGE SCALE GENOMIC DNA]</scope>
    <source>
        <strain evidence="1 2">DSM 28538</strain>
    </source>
</reference>
<evidence type="ECO:0000313" key="2">
    <source>
        <dbReference type="Proteomes" id="UP000561417"/>
    </source>
</evidence>
<name>A0A840NPC0_9HYPH</name>
<proteinExistence type="predicted"/>
<dbReference type="EMBL" id="JACHIM010000003">
    <property type="protein sequence ID" value="MBB5073700.1"/>
    <property type="molecule type" value="Genomic_DNA"/>
</dbReference>
<gene>
    <name evidence="1" type="ORF">HNQ69_000826</name>
</gene>
<protein>
    <submittedName>
        <fullName evidence="1">2-keto-4-pentenoate hydratase/2-oxohepta-3-ene-1,7-dioic acid hydratase in catechol pathway</fullName>
    </submittedName>
</protein>
<accession>A0A840NPC0</accession>
<comment type="caution">
    <text evidence="1">The sequence shown here is derived from an EMBL/GenBank/DDBJ whole genome shotgun (WGS) entry which is preliminary data.</text>
</comment>